<name>A0ACC1M9Q0_9FUNG</name>
<reference evidence="1" key="1">
    <citation type="submission" date="2022-07" db="EMBL/GenBank/DDBJ databases">
        <title>Phylogenomic reconstructions and comparative analyses of Kickxellomycotina fungi.</title>
        <authorList>
            <person name="Reynolds N.K."/>
            <person name="Stajich J.E."/>
            <person name="Barry K."/>
            <person name="Grigoriev I.V."/>
            <person name="Crous P."/>
            <person name="Smith M.E."/>
        </authorList>
    </citation>
    <scope>NUCLEOTIDE SEQUENCE</scope>
    <source>
        <strain evidence="1">CBS 190363</strain>
    </source>
</reference>
<proteinExistence type="predicted"/>
<accession>A0ACC1M9Q0</accession>
<dbReference type="EMBL" id="JANBVB010000002">
    <property type="protein sequence ID" value="KAJ2900932.1"/>
    <property type="molecule type" value="Genomic_DNA"/>
</dbReference>
<comment type="caution">
    <text evidence="1">The sequence shown here is derived from an EMBL/GenBank/DDBJ whole genome shotgun (WGS) entry which is preliminary data.</text>
</comment>
<dbReference type="Proteomes" id="UP001139981">
    <property type="component" value="Unassembled WGS sequence"/>
</dbReference>
<gene>
    <name evidence="1" type="ORF">IWW38_000307</name>
</gene>
<evidence type="ECO:0000313" key="1">
    <source>
        <dbReference type="EMBL" id="KAJ2900932.1"/>
    </source>
</evidence>
<organism evidence="1 2">
    <name type="scientific">Coemansia aciculifera</name>
    <dbReference type="NCBI Taxonomy" id="417176"/>
    <lineage>
        <taxon>Eukaryota</taxon>
        <taxon>Fungi</taxon>
        <taxon>Fungi incertae sedis</taxon>
        <taxon>Zoopagomycota</taxon>
        <taxon>Kickxellomycotina</taxon>
        <taxon>Kickxellomycetes</taxon>
        <taxon>Kickxellales</taxon>
        <taxon>Kickxellaceae</taxon>
        <taxon>Coemansia</taxon>
    </lineage>
</organism>
<evidence type="ECO:0000313" key="2">
    <source>
        <dbReference type="Proteomes" id="UP001139981"/>
    </source>
</evidence>
<protein>
    <submittedName>
        <fullName evidence="1">Uncharacterized protein</fullName>
    </submittedName>
</protein>
<sequence length="155" mass="17825">MDNSAIKLLVDAEAEKSRRPTVSTPAAKDDLIRLRPFAEISKQRYWLLGSKTRQFYLESASQKGKGKFELLAQTAEEYASVADDLRAQRYHAPKELADRLVSNVIPYLEAQAKKKARIERSLQRQAIANANVHVYDTRTRKRQRVNYNDDQALDF</sequence>
<keyword evidence="2" id="KW-1185">Reference proteome</keyword>